<sequence>MNNPKKNTTGIAMKPLIFPLVLLANIPLAYAADEADKNYCQHYATTATDQNKKNIDNNCGYSGARWSSDYNGQYQWCLTVKNTITQHENSERKKLLKSCMTRKTSRFSSKNQITLPQVCIDANKQYIPIRHIYSRNQYNEDSSTYQPIVDKKGYLQKDFNDDGVDDYLFVERDSTHMRLAMCTSQADGKTLKRKSTSFRIHSEENPTTEISAQRIKYKDGKLIVSDSYQEHNWGTDSITSTYVFDPILDDFNLIHFVKTSTSGDGYRSNSFAEYNLVARSYNIASSCGKYEEGCKNHVEKGSITLRNRPITLSETPVSLNVKWLSPYEKLIPATP</sequence>
<accession>A0A6S6T635</accession>
<feature type="chain" id="PRO_5028145979" evidence="1">
    <location>
        <begin position="32"/>
        <end position="335"/>
    </location>
</feature>
<dbReference type="EMBL" id="CACVAY010000052">
    <property type="protein sequence ID" value="CAA6811965.1"/>
    <property type="molecule type" value="Genomic_DNA"/>
</dbReference>
<reference evidence="2" key="1">
    <citation type="submission" date="2020-01" db="EMBL/GenBank/DDBJ databases">
        <authorList>
            <person name="Meier V. D."/>
            <person name="Meier V D."/>
        </authorList>
    </citation>
    <scope>NUCLEOTIDE SEQUENCE</scope>
    <source>
        <strain evidence="2">HLG_WM_MAG_07</strain>
    </source>
</reference>
<evidence type="ECO:0000256" key="1">
    <source>
        <dbReference type="SAM" id="SignalP"/>
    </source>
</evidence>
<name>A0A6S6T635_9GAMM</name>
<keyword evidence="1" id="KW-0732">Signal</keyword>
<evidence type="ECO:0000313" key="2">
    <source>
        <dbReference type="EMBL" id="CAA6811965.1"/>
    </source>
</evidence>
<proteinExistence type="predicted"/>
<organism evidence="2">
    <name type="scientific">uncultured Thiotrichaceae bacterium</name>
    <dbReference type="NCBI Taxonomy" id="298394"/>
    <lineage>
        <taxon>Bacteria</taxon>
        <taxon>Pseudomonadati</taxon>
        <taxon>Pseudomonadota</taxon>
        <taxon>Gammaproteobacteria</taxon>
        <taxon>Thiotrichales</taxon>
        <taxon>Thiotrichaceae</taxon>
        <taxon>environmental samples</taxon>
    </lineage>
</organism>
<protein>
    <submittedName>
        <fullName evidence="2">Uncharacterized protein</fullName>
    </submittedName>
</protein>
<dbReference type="AlphaFoldDB" id="A0A6S6T635"/>
<feature type="signal peptide" evidence="1">
    <location>
        <begin position="1"/>
        <end position="31"/>
    </location>
</feature>
<gene>
    <name evidence="2" type="ORF">HELGO_WM14385</name>
</gene>